<dbReference type="AlphaFoldDB" id="A0A3N4L3B7"/>
<dbReference type="GO" id="GO:0004656">
    <property type="term" value="F:procollagen-proline 4-dioxygenase activity"/>
    <property type="evidence" value="ECO:0007669"/>
    <property type="project" value="TreeGrafter"/>
</dbReference>
<dbReference type="SUPFAM" id="SSF51197">
    <property type="entry name" value="Clavaminate synthase-like"/>
    <property type="match status" value="1"/>
</dbReference>
<name>A0A3N4L3B7_9PEZI</name>
<keyword evidence="3" id="KW-0223">Dioxygenase</keyword>
<dbReference type="PANTHER" id="PTHR10869:SF241">
    <property type="entry name" value="FE2OG DIOXYGENASE DOMAIN-CONTAINING PROTEIN"/>
    <property type="match status" value="1"/>
</dbReference>
<dbReference type="InterPro" id="IPR006620">
    <property type="entry name" value="Pro_4_hyd_alph"/>
</dbReference>
<dbReference type="GO" id="GO:0005783">
    <property type="term" value="C:endoplasmic reticulum"/>
    <property type="evidence" value="ECO:0007669"/>
    <property type="project" value="TreeGrafter"/>
</dbReference>
<dbReference type="GO" id="GO:0031418">
    <property type="term" value="F:L-ascorbic acid binding"/>
    <property type="evidence" value="ECO:0007669"/>
    <property type="project" value="InterPro"/>
</dbReference>
<feature type="region of interest" description="Disordered" evidence="6">
    <location>
        <begin position="177"/>
        <end position="197"/>
    </location>
</feature>
<evidence type="ECO:0000256" key="6">
    <source>
        <dbReference type="SAM" id="MobiDB-lite"/>
    </source>
</evidence>
<keyword evidence="4" id="KW-0560">Oxidoreductase</keyword>
<comment type="cofactor">
    <cofactor evidence="1">
        <name>L-ascorbate</name>
        <dbReference type="ChEBI" id="CHEBI:38290"/>
    </cofactor>
</comment>
<keyword evidence="2" id="KW-0479">Metal-binding</keyword>
<gene>
    <name evidence="8" type="ORF">P167DRAFT_601794</name>
</gene>
<dbReference type="GO" id="GO:0005506">
    <property type="term" value="F:iron ion binding"/>
    <property type="evidence" value="ECO:0007669"/>
    <property type="project" value="InterPro"/>
</dbReference>
<dbReference type="PANTHER" id="PTHR10869">
    <property type="entry name" value="PROLYL 4-HYDROXYLASE ALPHA SUBUNIT"/>
    <property type="match status" value="1"/>
</dbReference>
<dbReference type="STRING" id="1392247.A0A3N4L3B7"/>
<evidence type="ECO:0000256" key="2">
    <source>
        <dbReference type="ARBA" id="ARBA00022723"/>
    </source>
</evidence>
<organism evidence="8 9">
    <name type="scientific">Morchella conica CCBAS932</name>
    <dbReference type="NCBI Taxonomy" id="1392247"/>
    <lineage>
        <taxon>Eukaryota</taxon>
        <taxon>Fungi</taxon>
        <taxon>Dikarya</taxon>
        <taxon>Ascomycota</taxon>
        <taxon>Pezizomycotina</taxon>
        <taxon>Pezizomycetes</taxon>
        <taxon>Pezizales</taxon>
        <taxon>Morchellaceae</taxon>
        <taxon>Morchella</taxon>
    </lineage>
</organism>
<evidence type="ECO:0000256" key="4">
    <source>
        <dbReference type="ARBA" id="ARBA00023002"/>
    </source>
</evidence>
<dbReference type="InterPro" id="IPR045054">
    <property type="entry name" value="P4HA-like"/>
</dbReference>
<feature type="domain" description="Prolyl 4-hydroxylase alpha subunit" evidence="7">
    <location>
        <begin position="41"/>
        <end position="247"/>
    </location>
</feature>
<protein>
    <recommendedName>
        <fullName evidence="7">Prolyl 4-hydroxylase alpha subunit domain-containing protein</fullName>
    </recommendedName>
</protein>
<dbReference type="InterPro" id="IPR044862">
    <property type="entry name" value="Pro_4_hyd_alph_FE2OG_OXY"/>
</dbReference>
<evidence type="ECO:0000256" key="3">
    <source>
        <dbReference type="ARBA" id="ARBA00022964"/>
    </source>
</evidence>
<evidence type="ECO:0000313" key="9">
    <source>
        <dbReference type="Proteomes" id="UP000277580"/>
    </source>
</evidence>
<dbReference type="SMART" id="SM00702">
    <property type="entry name" value="P4Hc"/>
    <property type="match status" value="1"/>
</dbReference>
<dbReference type="Proteomes" id="UP000277580">
    <property type="component" value="Unassembled WGS sequence"/>
</dbReference>
<dbReference type="EMBL" id="ML119106">
    <property type="protein sequence ID" value="RPB17293.1"/>
    <property type="molecule type" value="Genomic_DNA"/>
</dbReference>
<dbReference type="InParanoid" id="A0A3N4L3B7"/>
<dbReference type="Gene3D" id="2.60.120.620">
    <property type="entry name" value="q2cbj1_9rhob like domain"/>
    <property type="match status" value="1"/>
</dbReference>
<reference evidence="8 9" key="1">
    <citation type="journal article" date="2018" name="Nat. Ecol. Evol.">
        <title>Pezizomycetes genomes reveal the molecular basis of ectomycorrhizal truffle lifestyle.</title>
        <authorList>
            <person name="Murat C."/>
            <person name="Payen T."/>
            <person name="Noel B."/>
            <person name="Kuo A."/>
            <person name="Morin E."/>
            <person name="Chen J."/>
            <person name="Kohler A."/>
            <person name="Krizsan K."/>
            <person name="Balestrini R."/>
            <person name="Da Silva C."/>
            <person name="Montanini B."/>
            <person name="Hainaut M."/>
            <person name="Levati E."/>
            <person name="Barry K.W."/>
            <person name="Belfiori B."/>
            <person name="Cichocki N."/>
            <person name="Clum A."/>
            <person name="Dockter R.B."/>
            <person name="Fauchery L."/>
            <person name="Guy J."/>
            <person name="Iotti M."/>
            <person name="Le Tacon F."/>
            <person name="Lindquist E.A."/>
            <person name="Lipzen A."/>
            <person name="Malagnac F."/>
            <person name="Mello A."/>
            <person name="Molinier V."/>
            <person name="Miyauchi S."/>
            <person name="Poulain J."/>
            <person name="Riccioni C."/>
            <person name="Rubini A."/>
            <person name="Sitrit Y."/>
            <person name="Splivallo R."/>
            <person name="Traeger S."/>
            <person name="Wang M."/>
            <person name="Zifcakova L."/>
            <person name="Wipf D."/>
            <person name="Zambonelli A."/>
            <person name="Paolocci F."/>
            <person name="Nowrousian M."/>
            <person name="Ottonello S."/>
            <person name="Baldrian P."/>
            <person name="Spatafora J.W."/>
            <person name="Henrissat B."/>
            <person name="Nagy L.G."/>
            <person name="Aury J.M."/>
            <person name="Wincker P."/>
            <person name="Grigoriev I.V."/>
            <person name="Bonfante P."/>
            <person name="Martin F.M."/>
        </authorList>
    </citation>
    <scope>NUCLEOTIDE SEQUENCE [LARGE SCALE GENOMIC DNA]</scope>
    <source>
        <strain evidence="8 9">CCBAS932</strain>
    </source>
</reference>
<keyword evidence="5" id="KW-0408">Iron</keyword>
<dbReference type="OrthoDB" id="69177at2759"/>
<evidence type="ECO:0000256" key="5">
    <source>
        <dbReference type="ARBA" id="ARBA00023004"/>
    </source>
</evidence>
<proteinExistence type="predicted"/>
<keyword evidence="9" id="KW-1185">Reference proteome</keyword>
<dbReference type="Pfam" id="PF13640">
    <property type="entry name" value="2OG-FeII_Oxy_3"/>
    <property type="match status" value="1"/>
</dbReference>
<evidence type="ECO:0000259" key="7">
    <source>
        <dbReference type="SMART" id="SM00702"/>
    </source>
</evidence>
<evidence type="ECO:0000256" key="1">
    <source>
        <dbReference type="ARBA" id="ARBA00001961"/>
    </source>
</evidence>
<sequence length="258" mass="29554">MFYDNLDCQISSGSLQLVPTATRIDFNDTPLKSCYGEPNNYYALVIDDCFTASECADLIGLADSDWKAAAPNTNRRDCSRIIKEDVVAAKRIYDRVKPFLEEVTEIGPGSNWENIPGKMKTGQSKGRWRMTRLNERLRFLKYGEGQKFTQHCDALYTTPDKSLKSLLTLHLYLNDSSEGSEDPADPTASPKEIKRGGATRFWNPERTEFVDVEPKRGRVLIFQQRMLWHSGEEVLEGVKMTMRSDLMFEWAQFEKGER</sequence>
<evidence type="ECO:0000313" key="8">
    <source>
        <dbReference type="EMBL" id="RPB17293.1"/>
    </source>
</evidence>
<accession>A0A3N4L3B7</accession>